<dbReference type="EMBL" id="JBHLTN010000038">
    <property type="protein sequence ID" value="MFC0594175.1"/>
    <property type="molecule type" value="Genomic_DNA"/>
</dbReference>
<name>A0ABV6PWF2_9BURK</name>
<gene>
    <name evidence="6" type="ORF">ACFFGG_16625</name>
</gene>
<proteinExistence type="inferred from homology"/>
<keyword evidence="7" id="KW-1185">Reference proteome</keyword>
<dbReference type="SUPFAM" id="SSF46785">
    <property type="entry name" value="Winged helix' DNA-binding domain"/>
    <property type="match status" value="1"/>
</dbReference>
<protein>
    <submittedName>
        <fullName evidence="6">LysR family transcriptional regulator</fullName>
    </submittedName>
</protein>
<evidence type="ECO:0000256" key="3">
    <source>
        <dbReference type="ARBA" id="ARBA00023125"/>
    </source>
</evidence>
<dbReference type="SUPFAM" id="SSF53850">
    <property type="entry name" value="Periplasmic binding protein-like II"/>
    <property type="match status" value="1"/>
</dbReference>
<dbReference type="InterPro" id="IPR005119">
    <property type="entry name" value="LysR_subst-bd"/>
</dbReference>
<dbReference type="Pfam" id="PF00126">
    <property type="entry name" value="HTH_1"/>
    <property type="match status" value="1"/>
</dbReference>
<evidence type="ECO:0000256" key="1">
    <source>
        <dbReference type="ARBA" id="ARBA00009437"/>
    </source>
</evidence>
<evidence type="ECO:0000256" key="2">
    <source>
        <dbReference type="ARBA" id="ARBA00023015"/>
    </source>
</evidence>
<evidence type="ECO:0000256" key="4">
    <source>
        <dbReference type="ARBA" id="ARBA00023163"/>
    </source>
</evidence>
<evidence type="ECO:0000313" key="7">
    <source>
        <dbReference type="Proteomes" id="UP001589834"/>
    </source>
</evidence>
<dbReference type="RefSeq" id="WP_377484741.1">
    <property type="nucleotide sequence ID" value="NZ_JBHLTN010000038.1"/>
</dbReference>
<dbReference type="Proteomes" id="UP001589834">
    <property type="component" value="Unassembled WGS sequence"/>
</dbReference>
<accession>A0ABV6PWF2</accession>
<dbReference type="InterPro" id="IPR000847">
    <property type="entry name" value="LysR_HTH_N"/>
</dbReference>
<dbReference type="InterPro" id="IPR036390">
    <property type="entry name" value="WH_DNA-bd_sf"/>
</dbReference>
<dbReference type="InterPro" id="IPR036388">
    <property type="entry name" value="WH-like_DNA-bd_sf"/>
</dbReference>
<keyword evidence="3" id="KW-0238">DNA-binding</keyword>
<evidence type="ECO:0000259" key="5">
    <source>
        <dbReference type="PROSITE" id="PS50931"/>
    </source>
</evidence>
<keyword evidence="4" id="KW-0804">Transcription</keyword>
<feature type="domain" description="HTH lysR-type" evidence="5">
    <location>
        <begin position="13"/>
        <end position="70"/>
    </location>
</feature>
<dbReference type="Gene3D" id="1.10.10.10">
    <property type="entry name" value="Winged helix-like DNA-binding domain superfamily/Winged helix DNA-binding domain"/>
    <property type="match status" value="1"/>
</dbReference>
<dbReference type="Gene3D" id="3.40.190.290">
    <property type="match status" value="1"/>
</dbReference>
<sequence length="316" mass="33807">MNGARLPDPADLLTPEAFRLLDAIGRAGSFAGAARELGLVPSALTYRVRQIEDALDVLLFDRSSRQARATPAGVELLAQGARLKQDVDAVVRRVQRVATGWEPSLTIAVDGVIAPAALMELCQDFFALDPPTRLRLRDEVLSGTLAALTSGQADLALGVMLEPANAANLRARPLGHVRFVYAIAPTHPLASVPEPLSDSVLLQHRAVVVADSAPGSATLSFGLLAGQATLTVASLQAKLAAHLRGLGVGFLPEPLARPWLAGGQLVERRLERSTRTATLHYAWPARTQPGQALSWWLERLERPITRRALLQAPANV</sequence>
<organism evidence="6 7">
    <name type="scientific">Ottowia pentelensis</name>
    <dbReference type="NCBI Taxonomy" id="511108"/>
    <lineage>
        <taxon>Bacteria</taxon>
        <taxon>Pseudomonadati</taxon>
        <taxon>Pseudomonadota</taxon>
        <taxon>Betaproteobacteria</taxon>
        <taxon>Burkholderiales</taxon>
        <taxon>Comamonadaceae</taxon>
        <taxon>Ottowia</taxon>
    </lineage>
</organism>
<dbReference type="PROSITE" id="PS50931">
    <property type="entry name" value="HTH_LYSR"/>
    <property type="match status" value="1"/>
</dbReference>
<dbReference type="Pfam" id="PF03466">
    <property type="entry name" value="LysR_substrate"/>
    <property type="match status" value="1"/>
</dbReference>
<reference evidence="6 7" key="1">
    <citation type="submission" date="2024-09" db="EMBL/GenBank/DDBJ databases">
        <authorList>
            <person name="Sun Q."/>
            <person name="Mori K."/>
        </authorList>
    </citation>
    <scope>NUCLEOTIDE SEQUENCE [LARGE SCALE GENOMIC DNA]</scope>
    <source>
        <strain evidence="6 7">NCAIM B.02336</strain>
    </source>
</reference>
<comment type="similarity">
    <text evidence="1">Belongs to the LysR transcriptional regulatory family.</text>
</comment>
<keyword evidence="2" id="KW-0805">Transcription regulation</keyword>
<comment type="caution">
    <text evidence="6">The sequence shown here is derived from an EMBL/GenBank/DDBJ whole genome shotgun (WGS) entry which is preliminary data.</text>
</comment>
<evidence type="ECO:0000313" key="6">
    <source>
        <dbReference type="EMBL" id="MFC0594175.1"/>
    </source>
</evidence>
<dbReference type="PANTHER" id="PTHR30126">
    <property type="entry name" value="HTH-TYPE TRANSCRIPTIONAL REGULATOR"/>
    <property type="match status" value="1"/>
</dbReference>
<dbReference type="PANTHER" id="PTHR30126:SF4">
    <property type="entry name" value="LYSR FAMILY TRANSCRIPTIONAL REGULATOR"/>
    <property type="match status" value="1"/>
</dbReference>